<name>A0A4P9WCZ3_9FUNG</name>
<feature type="transmembrane region" description="Helical" evidence="8">
    <location>
        <begin position="104"/>
        <end position="123"/>
    </location>
</feature>
<keyword evidence="6 8" id="KW-0472">Membrane</keyword>
<dbReference type="OrthoDB" id="534912at2759"/>
<evidence type="ECO:0000256" key="2">
    <source>
        <dbReference type="ARBA" id="ARBA00005887"/>
    </source>
</evidence>
<dbReference type="PANTHER" id="PTHR43029:SF10">
    <property type="entry name" value="AMMONIUM TRANSPORTER MEP2"/>
    <property type="match status" value="1"/>
</dbReference>
<feature type="transmembrane region" description="Helical" evidence="8">
    <location>
        <begin position="12"/>
        <end position="33"/>
    </location>
</feature>
<feature type="transmembrane region" description="Helical" evidence="8">
    <location>
        <begin position="239"/>
        <end position="260"/>
    </location>
</feature>
<organism evidence="10 11">
    <name type="scientific">Blyttiomyces helicus</name>
    <dbReference type="NCBI Taxonomy" id="388810"/>
    <lineage>
        <taxon>Eukaryota</taxon>
        <taxon>Fungi</taxon>
        <taxon>Fungi incertae sedis</taxon>
        <taxon>Chytridiomycota</taxon>
        <taxon>Chytridiomycota incertae sedis</taxon>
        <taxon>Chytridiomycetes</taxon>
        <taxon>Chytridiomycetes incertae sedis</taxon>
        <taxon>Blyttiomyces</taxon>
    </lineage>
</organism>
<evidence type="ECO:0000256" key="3">
    <source>
        <dbReference type="ARBA" id="ARBA00022448"/>
    </source>
</evidence>
<protein>
    <recommendedName>
        <fullName evidence="8">Ammonium transporter</fullName>
    </recommendedName>
</protein>
<feature type="transmembrane region" description="Helical" evidence="8">
    <location>
        <begin position="323"/>
        <end position="348"/>
    </location>
</feature>
<dbReference type="GO" id="GO:0008519">
    <property type="term" value="F:ammonium channel activity"/>
    <property type="evidence" value="ECO:0007669"/>
    <property type="project" value="InterPro"/>
</dbReference>
<dbReference type="InterPro" id="IPR029020">
    <property type="entry name" value="Ammonium/urea_transptr"/>
</dbReference>
<reference evidence="11" key="1">
    <citation type="journal article" date="2018" name="Nat. Microbiol.">
        <title>Leveraging single-cell genomics to expand the fungal tree of life.</title>
        <authorList>
            <person name="Ahrendt S.R."/>
            <person name="Quandt C.A."/>
            <person name="Ciobanu D."/>
            <person name="Clum A."/>
            <person name="Salamov A."/>
            <person name="Andreopoulos B."/>
            <person name="Cheng J.F."/>
            <person name="Woyke T."/>
            <person name="Pelin A."/>
            <person name="Henrissat B."/>
            <person name="Reynolds N.K."/>
            <person name="Benny G.L."/>
            <person name="Smith M.E."/>
            <person name="James T.Y."/>
            <person name="Grigoriev I.V."/>
        </authorList>
    </citation>
    <scope>NUCLEOTIDE SEQUENCE [LARGE SCALE GENOMIC DNA]</scope>
</reference>
<keyword evidence="7 8" id="KW-0924">Ammonia transport</keyword>
<keyword evidence="3 8" id="KW-0813">Transport</keyword>
<evidence type="ECO:0000256" key="7">
    <source>
        <dbReference type="ARBA" id="ARBA00023177"/>
    </source>
</evidence>
<feature type="transmembrane region" description="Helical" evidence="8">
    <location>
        <begin position="210"/>
        <end position="227"/>
    </location>
</feature>
<evidence type="ECO:0000256" key="6">
    <source>
        <dbReference type="ARBA" id="ARBA00023136"/>
    </source>
</evidence>
<dbReference type="PANTHER" id="PTHR43029">
    <property type="entry name" value="AMMONIUM TRANSPORTER MEP2"/>
    <property type="match status" value="1"/>
</dbReference>
<dbReference type="InterPro" id="IPR018047">
    <property type="entry name" value="Ammonium_transpt_CS"/>
</dbReference>
<dbReference type="GO" id="GO:0005886">
    <property type="term" value="C:plasma membrane"/>
    <property type="evidence" value="ECO:0007669"/>
    <property type="project" value="UniProtKB-SubCell"/>
</dbReference>
<dbReference type="Pfam" id="PF00909">
    <property type="entry name" value="Ammonium_transp"/>
    <property type="match status" value="1"/>
</dbReference>
<dbReference type="Gene3D" id="1.10.3430.10">
    <property type="entry name" value="Ammonium transporter AmtB like domains"/>
    <property type="match status" value="1"/>
</dbReference>
<gene>
    <name evidence="10" type="ORF">BDK51DRAFT_35806</name>
</gene>
<evidence type="ECO:0000259" key="9">
    <source>
        <dbReference type="Pfam" id="PF00909"/>
    </source>
</evidence>
<evidence type="ECO:0000313" key="10">
    <source>
        <dbReference type="EMBL" id="RKO89493.1"/>
    </source>
</evidence>
<evidence type="ECO:0000256" key="1">
    <source>
        <dbReference type="ARBA" id="ARBA00004141"/>
    </source>
</evidence>
<dbReference type="Proteomes" id="UP000269721">
    <property type="component" value="Unassembled WGS sequence"/>
</dbReference>
<feature type="domain" description="Ammonium transporter AmtB-like" evidence="9">
    <location>
        <begin position="15"/>
        <end position="414"/>
    </location>
</feature>
<sequence length="436" mass="46420">MGGFCYASTGFLTWGADLVFIVTPGLGFFYSGMTGSKNAPLIMRETLTLRLPPSPSTAPIRRGFFGFFLAFSESGSAFIGDFAHGGLKDVGAQAMMLPAPQVPSIAYSMYQLMFATITPALIFGSVAERVRLLPAMIFVFLWATVVYDPAAYWTWGARGWIHKMGAAPCNIGGYDYAGGGPVHISSGFAGLAYCIMLGRRRQVVYKAHNMSNVFLGTALLWLEWFGFNGGSAVAATPRAAMAAFVTTIAASCAALSWVVWDYSYTKKLSGLGFCSGAVAGLVAITPASGYVAPWAAIIIGILDGVLCNVACRIKAIFGFDDTLDAWGVHGLGGFLGNILTGVFAQKWIGELDGTTIDGGWVEKNWRQVGAIAAWSFVVSMILLAVINKITGLHIRPTEEDEDLGADLGEMGEVACELVAADPNSQMAVMLEKKEAH</sequence>
<feature type="transmembrane region" description="Helical" evidence="8">
    <location>
        <begin position="64"/>
        <end position="84"/>
    </location>
</feature>
<feature type="transmembrane region" description="Helical" evidence="8">
    <location>
        <begin position="135"/>
        <end position="155"/>
    </location>
</feature>
<feature type="transmembrane region" description="Helical" evidence="8">
    <location>
        <begin position="291"/>
        <end position="311"/>
    </location>
</feature>
<evidence type="ECO:0000256" key="4">
    <source>
        <dbReference type="ARBA" id="ARBA00022692"/>
    </source>
</evidence>
<feature type="transmembrane region" description="Helical" evidence="8">
    <location>
        <begin position="180"/>
        <end position="198"/>
    </location>
</feature>
<dbReference type="EMBL" id="KZ996061">
    <property type="protein sequence ID" value="RKO89493.1"/>
    <property type="molecule type" value="Genomic_DNA"/>
</dbReference>
<keyword evidence="5 8" id="KW-1133">Transmembrane helix</keyword>
<dbReference type="NCBIfam" id="TIGR00836">
    <property type="entry name" value="amt"/>
    <property type="match status" value="1"/>
</dbReference>
<evidence type="ECO:0000256" key="8">
    <source>
        <dbReference type="RuleBase" id="RU362002"/>
    </source>
</evidence>
<evidence type="ECO:0000256" key="5">
    <source>
        <dbReference type="ARBA" id="ARBA00022989"/>
    </source>
</evidence>
<dbReference type="PROSITE" id="PS01219">
    <property type="entry name" value="AMMONIUM_TRANSP"/>
    <property type="match status" value="1"/>
</dbReference>
<evidence type="ECO:0000313" key="11">
    <source>
        <dbReference type="Proteomes" id="UP000269721"/>
    </source>
</evidence>
<keyword evidence="11" id="KW-1185">Reference proteome</keyword>
<dbReference type="InterPro" id="IPR024041">
    <property type="entry name" value="NH4_transpt_AmtB-like_dom"/>
</dbReference>
<feature type="transmembrane region" description="Helical" evidence="8">
    <location>
        <begin position="267"/>
        <end position="285"/>
    </location>
</feature>
<accession>A0A4P9WCZ3</accession>
<dbReference type="InterPro" id="IPR001905">
    <property type="entry name" value="Ammonium_transpt"/>
</dbReference>
<dbReference type="SUPFAM" id="SSF111352">
    <property type="entry name" value="Ammonium transporter"/>
    <property type="match status" value="1"/>
</dbReference>
<feature type="transmembrane region" description="Helical" evidence="8">
    <location>
        <begin position="368"/>
        <end position="386"/>
    </location>
</feature>
<proteinExistence type="inferred from homology"/>
<comment type="subcellular location">
    <subcellularLocation>
        <location evidence="8">Cell membrane</location>
        <topology evidence="8">Multi-pass membrane protein</topology>
    </subcellularLocation>
    <subcellularLocation>
        <location evidence="1">Membrane</location>
        <topology evidence="1">Multi-pass membrane protein</topology>
    </subcellularLocation>
</comment>
<keyword evidence="4 8" id="KW-0812">Transmembrane</keyword>
<dbReference type="AlphaFoldDB" id="A0A4P9WCZ3"/>
<comment type="similarity">
    <text evidence="2 8">Belongs to the ammonia transporter channel (TC 1.A.11.2) family.</text>
</comment>